<dbReference type="STRING" id="983965.A0A2T4C4E5"/>
<protein>
    <submittedName>
        <fullName evidence="2">Uncharacterized protein</fullName>
    </submittedName>
</protein>
<feature type="region of interest" description="Disordered" evidence="1">
    <location>
        <begin position="88"/>
        <end position="119"/>
    </location>
</feature>
<dbReference type="AlphaFoldDB" id="A0A2T4C4E5"/>
<dbReference type="EMBL" id="KZ679132">
    <property type="protein sequence ID" value="PTB76398.1"/>
    <property type="molecule type" value="Genomic_DNA"/>
</dbReference>
<reference evidence="2 3" key="1">
    <citation type="submission" date="2016-07" db="EMBL/GenBank/DDBJ databases">
        <title>Multiple horizontal gene transfer events from other fungi enriched the ability of initially mycotrophic Trichoderma (Ascomycota) to feed on dead plant biomass.</title>
        <authorList>
            <consortium name="DOE Joint Genome Institute"/>
            <person name="Aerts A."/>
            <person name="Atanasova L."/>
            <person name="Chenthamara K."/>
            <person name="Zhang J."/>
            <person name="Grujic M."/>
            <person name="Henrissat B."/>
            <person name="Kuo A."/>
            <person name="Salamov A."/>
            <person name="Lipzen A."/>
            <person name="Labutti K."/>
            <person name="Barry K."/>
            <person name="Miao Y."/>
            <person name="Rahimi M.J."/>
            <person name="Shen Q."/>
            <person name="Grigoriev I.V."/>
            <person name="Kubicek C.P."/>
            <person name="Druzhinina I.S."/>
        </authorList>
    </citation>
    <scope>NUCLEOTIDE SEQUENCE [LARGE SCALE GENOMIC DNA]</scope>
    <source>
        <strain evidence="2 3">ATCC 18648</strain>
    </source>
</reference>
<name>A0A2T4C4E5_TRILO</name>
<accession>A0A2T4C4E5</accession>
<dbReference type="Proteomes" id="UP000240760">
    <property type="component" value="Unassembled WGS sequence"/>
</dbReference>
<proteinExistence type="predicted"/>
<evidence type="ECO:0000313" key="3">
    <source>
        <dbReference type="Proteomes" id="UP000240760"/>
    </source>
</evidence>
<sequence>MMAMENPFRPSLSDVLVVRAMLAQAVILPELVGTILDYAEYWVRSCSKARLNESIYAVRVGDGEFDYQGSKFLLRSFPIGLTENAIHREEEGDRESSDSDSDSDSSISNRHSYETATIPPVPIGKACDREYFQNLIRNTSTQPHPGWTTDDQSPGPFIVAKTWFDAGIERFDASHSCDQCTDMKRLPLCKLRTIEPEIVKATRDNMPSWNDYARTPWRGPREIQRNAMAVGDSRTYVTTWTCRDVYAPDSDEARKWMEEGKGKMNGDGSFVRSLGLGDVVTVWGRAMHRGWVNVVESVEIEVYWAL</sequence>
<organism evidence="2 3">
    <name type="scientific">Trichoderma longibrachiatum ATCC 18648</name>
    <dbReference type="NCBI Taxonomy" id="983965"/>
    <lineage>
        <taxon>Eukaryota</taxon>
        <taxon>Fungi</taxon>
        <taxon>Dikarya</taxon>
        <taxon>Ascomycota</taxon>
        <taxon>Pezizomycotina</taxon>
        <taxon>Sordariomycetes</taxon>
        <taxon>Hypocreomycetidae</taxon>
        <taxon>Hypocreales</taxon>
        <taxon>Hypocreaceae</taxon>
        <taxon>Trichoderma</taxon>
    </lineage>
</organism>
<keyword evidence="3" id="KW-1185">Reference proteome</keyword>
<feature type="compositionally biased region" description="Basic and acidic residues" evidence="1">
    <location>
        <begin position="88"/>
        <end position="97"/>
    </location>
</feature>
<gene>
    <name evidence="2" type="ORF">M440DRAFT_1470381</name>
</gene>
<dbReference type="OrthoDB" id="66095at2759"/>
<evidence type="ECO:0000313" key="2">
    <source>
        <dbReference type="EMBL" id="PTB76398.1"/>
    </source>
</evidence>
<evidence type="ECO:0000256" key="1">
    <source>
        <dbReference type="SAM" id="MobiDB-lite"/>
    </source>
</evidence>